<sequence length="113" mass="12622">MHVSPQRASLDGAELWRNFHPNPFTLPIRTRECTLGALSHVKRPSREREKIEVSSYNGTLSQISKSPVAATPVPRVTHNDISRGGTLITSLHSRRTGTLECVSKSRLAPKKRR</sequence>
<accession>A0ABD0LG17</accession>
<name>A0ABD0LG17_9CAEN</name>
<comment type="caution">
    <text evidence="1">The sequence shown here is derived from an EMBL/GenBank/DDBJ whole genome shotgun (WGS) entry which is preliminary data.</text>
</comment>
<dbReference type="AlphaFoldDB" id="A0ABD0LG17"/>
<reference evidence="1 2" key="1">
    <citation type="journal article" date="2023" name="Sci. Data">
        <title>Genome assembly of the Korean intertidal mud-creeper Batillaria attramentaria.</title>
        <authorList>
            <person name="Patra A.K."/>
            <person name="Ho P.T."/>
            <person name="Jun S."/>
            <person name="Lee S.J."/>
            <person name="Kim Y."/>
            <person name="Won Y.J."/>
        </authorList>
    </citation>
    <scope>NUCLEOTIDE SEQUENCE [LARGE SCALE GENOMIC DNA]</scope>
    <source>
        <strain evidence="1">Wonlab-2016</strain>
    </source>
</reference>
<protein>
    <submittedName>
        <fullName evidence="1">Uncharacterized protein</fullName>
    </submittedName>
</protein>
<evidence type="ECO:0000313" key="2">
    <source>
        <dbReference type="Proteomes" id="UP001519460"/>
    </source>
</evidence>
<organism evidence="1 2">
    <name type="scientific">Batillaria attramentaria</name>
    <dbReference type="NCBI Taxonomy" id="370345"/>
    <lineage>
        <taxon>Eukaryota</taxon>
        <taxon>Metazoa</taxon>
        <taxon>Spiralia</taxon>
        <taxon>Lophotrochozoa</taxon>
        <taxon>Mollusca</taxon>
        <taxon>Gastropoda</taxon>
        <taxon>Caenogastropoda</taxon>
        <taxon>Sorbeoconcha</taxon>
        <taxon>Cerithioidea</taxon>
        <taxon>Batillariidae</taxon>
        <taxon>Batillaria</taxon>
    </lineage>
</organism>
<dbReference type="EMBL" id="JACVVK020000052">
    <property type="protein sequence ID" value="KAK7498306.1"/>
    <property type="molecule type" value="Genomic_DNA"/>
</dbReference>
<dbReference type="Proteomes" id="UP001519460">
    <property type="component" value="Unassembled WGS sequence"/>
</dbReference>
<proteinExistence type="predicted"/>
<gene>
    <name evidence="1" type="ORF">BaRGS_00010566</name>
</gene>
<evidence type="ECO:0000313" key="1">
    <source>
        <dbReference type="EMBL" id="KAK7498306.1"/>
    </source>
</evidence>
<keyword evidence="2" id="KW-1185">Reference proteome</keyword>